<feature type="transmembrane region" description="Helical" evidence="1">
    <location>
        <begin position="123"/>
        <end position="146"/>
    </location>
</feature>
<dbReference type="AlphaFoldDB" id="A0A1L8RG25"/>
<evidence type="ECO:0000313" key="3">
    <source>
        <dbReference type="EMBL" id="OJG18741.1"/>
    </source>
</evidence>
<sequence>MRGGEIVNFFSLKPRNRKEEVKNYETYKEALDYCFTEKNEINNIGIIGDYGTGKSTVIGTYVKNEIDNDKYDVINVSLLTLKNDETDSLILLKNIIKQIVQNPKKDLEHNILKFRSLQLNRKSLVVISMFIFIFLFFFFMNTELLAKLPIVNHVLNWGIPLEIFKIVQYFLLIATVVLFLLYLYPKLLSGFKISKFNVASTIDAEVEKFTDVITSDEFDYLEYLIYLLRRKNKNLLLIIEDIDRYENIKIFQQLREVNNLLNGSDEKNFYKFVYAVGNSLFSEFSKKDKVDIDKIYHSGFKDNVTKFFDFAINITPVMDNQNSYEFIKKTFPNIVSEGAMKDEDLFMISQYINSPRVLIDVVNDYQIMKAIIDIGDKEEFSDLKLFYFTILKSRFYNFYEIIHDIFEDMRLITKLYNSKDQYEHIEKNRKEDFFSRCLLVGARKNANNHINISTLEQLWRGVKEQSSIEEVSINYGNTTLYSSYGTVLKLDEVLEDIESNNMEYIFSAEEYRKKRKTPVFLSDRSMSETISLYYSDKSELITGIIKDVENRRKNDPNKLVFSIKEFLNIDFVKLGILENILNMNDYNMYISNNYLEVNDATFIKNFNLLENRTDLYTLKLYDPATILSKMKEDKIRNHNGLNVYLISWIYTKGISNSKTNKLIYNAVNEESFIYEFLKFEQDIDKIDFLFINISQVKNSDSLKQIIDWLDGNCDDFERIVSRISQKNSLPILATNYKEKLYQELIMLEIADMSEDKTLIFVIDKVRNGYVELLNLILEKYENLIRDEEDFDNSKWLEEFNRDLSIFTPNLDENSALIVFRAYRIEKNIKVKLLSDIKNDALLSRIYKNNIYEYNIENVEFILSEFENTRIKDFEPYAQYSLENKTKLFDYIEKNGNLSFSLEKEWDKAILSLLFNEQSDSDFDEALQFLSQFNPIVFHSLNDLNLSFSKLTIFSKYTILYENSYLNLQYLYESTAIEDKEQDEMIKEILIHWDFDFYQLYNDIEDIFQDEQIKNIVYQALFENENENVDAELFEKYVQKYDDILETTTTISSPEKLQILYKWDKVKYSFESISVCDLKILKFLFDKKKEALYSEILTWDEAPVIQVLNNFEDYTLRKKYLIELLHNEKIGIEYSINLISIFLKESLEGETVELLVRESIILLNEVPSDEQNIVKLVSMISNKKGQRTVSKDYLNFARLLKEKRLATYDERLDKVTIKYN</sequence>
<name>A0A1L8RG25_9ENTE</name>
<dbReference type="EMBL" id="JXKH01000003">
    <property type="protein sequence ID" value="OJG18741.1"/>
    <property type="molecule type" value="Genomic_DNA"/>
</dbReference>
<keyword evidence="1" id="KW-1133">Transmembrane helix</keyword>
<reference evidence="3 4" key="1">
    <citation type="submission" date="2014-12" db="EMBL/GenBank/DDBJ databases">
        <title>Draft genome sequences of 29 type strains of Enterococci.</title>
        <authorList>
            <person name="Zhong Z."/>
            <person name="Sun Z."/>
            <person name="Liu W."/>
            <person name="Zhang W."/>
            <person name="Zhang H."/>
        </authorList>
    </citation>
    <scope>NUCLEOTIDE SEQUENCE [LARGE SCALE GENOMIC DNA]</scope>
    <source>
        <strain evidence="3 4">DSM 17029</strain>
    </source>
</reference>
<keyword evidence="1" id="KW-0812">Transmembrane</keyword>
<dbReference type="Pfam" id="PF20693">
    <property type="entry name" value="YobI-ATPase"/>
    <property type="match status" value="1"/>
</dbReference>
<dbReference type="STRING" id="214095.RU97_GL001359"/>
<dbReference type="InterPro" id="IPR048428">
    <property type="entry name" value="YobI-NTPase"/>
</dbReference>
<dbReference type="InterPro" id="IPR027417">
    <property type="entry name" value="P-loop_NTPase"/>
</dbReference>
<gene>
    <name evidence="3" type="ORF">RU97_GL001359</name>
</gene>
<evidence type="ECO:0000259" key="2">
    <source>
        <dbReference type="Pfam" id="PF20693"/>
    </source>
</evidence>
<evidence type="ECO:0000313" key="4">
    <source>
        <dbReference type="Proteomes" id="UP000181884"/>
    </source>
</evidence>
<evidence type="ECO:0000256" key="1">
    <source>
        <dbReference type="SAM" id="Phobius"/>
    </source>
</evidence>
<organism evidence="3 4">
    <name type="scientific">Enterococcus canis</name>
    <dbReference type="NCBI Taxonomy" id="214095"/>
    <lineage>
        <taxon>Bacteria</taxon>
        <taxon>Bacillati</taxon>
        <taxon>Bacillota</taxon>
        <taxon>Bacilli</taxon>
        <taxon>Lactobacillales</taxon>
        <taxon>Enterococcaceae</taxon>
        <taxon>Enterococcus</taxon>
    </lineage>
</organism>
<feature type="domain" description="YobI-like P-loop NTPase" evidence="2">
    <location>
        <begin position="27"/>
        <end position="403"/>
    </location>
</feature>
<dbReference type="SUPFAM" id="SSF52540">
    <property type="entry name" value="P-loop containing nucleoside triphosphate hydrolases"/>
    <property type="match status" value="1"/>
</dbReference>
<feature type="transmembrane region" description="Helical" evidence="1">
    <location>
        <begin position="166"/>
        <end position="184"/>
    </location>
</feature>
<keyword evidence="1" id="KW-0472">Membrane</keyword>
<accession>A0A1L8RG25</accession>
<protein>
    <recommendedName>
        <fullName evidence="2">YobI-like P-loop NTPase domain-containing protein</fullName>
    </recommendedName>
</protein>
<dbReference type="Proteomes" id="UP000181884">
    <property type="component" value="Unassembled WGS sequence"/>
</dbReference>
<proteinExistence type="predicted"/>
<comment type="caution">
    <text evidence="3">The sequence shown here is derived from an EMBL/GenBank/DDBJ whole genome shotgun (WGS) entry which is preliminary data.</text>
</comment>
<dbReference type="Gene3D" id="3.40.50.300">
    <property type="entry name" value="P-loop containing nucleotide triphosphate hydrolases"/>
    <property type="match status" value="1"/>
</dbReference>
<keyword evidence="4" id="KW-1185">Reference proteome</keyword>